<dbReference type="InterPro" id="IPR024224">
    <property type="entry name" value="DENND6"/>
</dbReference>
<accession>A0AAD3DLZ2</accession>
<evidence type="ECO:0000313" key="2">
    <source>
        <dbReference type="EMBL" id="GFR44310.1"/>
    </source>
</evidence>
<keyword evidence="3" id="KW-1185">Reference proteome</keyword>
<gene>
    <name evidence="2" type="ORF">Agub_g5433</name>
</gene>
<feature type="compositionally biased region" description="Low complexity" evidence="1">
    <location>
        <begin position="381"/>
        <end position="413"/>
    </location>
</feature>
<comment type="caution">
    <text evidence="2">The sequence shown here is derived from an EMBL/GenBank/DDBJ whole genome shotgun (WGS) entry which is preliminary data.</text>
</comment>
<proteinExistence type="predicted"/>
<dbReference type="GO" id="GO:0055037">
    <property type="term" value="C:recycling endosome"/>
    <property type="evidence" value="ECO:0007669"/>
    <property type="project" value="TreeGrafter"/>
</dbReference>
<dbReference type="PANTHER" id="PTHR13677">
    <property type="entry name" value="LD41638P"/>
    <property type="match status" value="1"/>
</dbReference>
<feature type="region of interest" description="Disordered" evidence="1">
    <location>
        <begin position="265"/>
        <end position="349"/>
    </location>
</feature>
<dbReference type="PANTHER" id="PTHR13677:SF0">
    <property type="entry name" value="LD41638P"/>
    <property type="match status" value="1"/>
</dbReference>
<feature type="region of interest" description="Disordered" evidence="1">
    <location>
        <begin position="377"/>
        <end position="413"/>
    </location>
</feature>
<evidence type="ECO:0000313" key="3">
    <source>
        <dbReference type="Proteomes" id="UP001054857"/>
    </source>
</evidence>
<dbReference type="AlphaFoldDB" id="A0AAD3DLZ2"/>
<protein>
    <submittedName>
        <fullName evidence="2">Uncharacterized protein</fullName>
    </submittedName>
</protein>
<feature type="region of interest" description="Disordered" evidence="1">
    <location>
        <begin position="124"/>
        <end position="162"/>
    </location>
</feature>
<feature type="compositionally biased region" description="Low complexity" evidence="1">
    <location>
        <begin position="144"/>
        <end position="161"/>
    </location>
</feature>
<name>A0AAD3DLZ2_9CHLO</name>
<organism evidence="2 3">
    <name type="scientific">Astrephomene gubernaculifera</name>
    <dbReference type="NCBI Taxonomy" id="47775"/>
    <lineage>
        <taxon>Eukaryota</taxon>
        <taxon>Viridiplantae</taxon>
        <taxon>Chlorophyta</taxon>
        <taxon>core chlorophytes</taxon>
        <taxon>Chlorophyceae</taxon>
        <taxon>CS clade</taxon>
        <taxon>Chlamydomonadales</taxon>
        <taxon>Astrephomenaceae</taxon>
        <taxon>Astrephomene</taxon>
    </lineage>
</organism>
<reference evidence="2 3" key="1">
    <citation type="journal article" date="2021" name="Sci. Rep.">
        <title>Genome sequencing of the multicellular alga Astrephomene provides insights into convergent evolution of germ-soma differentiation.</title>
        <authorList>
            <person name="Yamashita S."/>
            <person name="Yamamoto K."/>
            <person name="Matsuzaki R."/>
            <person name="Suzuki S."/>
            <person name="Yamaguchi H."/>
            <person name="Hirooka S."/>
            <person name="Minakuchi Y."/>
            <person name="Miyagishima S."/>
            <person name="Kawachi M."/>
            <person name="Toyoda A."/>
            <person name="Nozaki H."/>
        </authorList>
    </citation>
    <scope>NUCLEOTIDE SEQUENCE [LARGE SCALE GENOMIC DNA]</scope>
    <source>
        <strain evidence="2 3">NIES-4017</strain>
    </source>
</reference>
<dbReference type="GO" id="GO:0005085">
    <property type="term" value="F:guanyl-nucleotide exchange factor activity"/>
    <property type="evidence" value="ECO:0007669"/>
    <property type="project" value="InterPro"/>
</dbReference>
<dbReference type="Proteomes" id="UP001054857">
    <property type="component" value="Unassembled WGS sequence"/>
</dbReference>
<sequence>MTNVSPSHQWVVGLCSVVFDIDVGQRVEHLVPANCLSTEEKQDVAFHSFPDSMSMELYARTSIKDSTFFFRVRRRGVPGGLTPPEAAAAAATASETAAACNVSGNGCEPHCNAAMPSSSPAAAAAAAVGGSEERETPGGGSVGSGAAPVSKGASADATAAAEPRDRQERFLYGFVFCRQRQDASLRRGGEQAGVVVLSEHPLSAALGPLAAVAGHSYFAAPGSRQPLQQVYDEVLRWPPPVAGAQLQLTVGFTALSARLPAWGTLPAPSTTSAPEQYGGNTLPHMRSSSSARSLTLPAGPSARRLQVGEDGSTAATPTAAASSRSVSRTLSGLSLGSSSGGGAAASGPMGHGTTTAALTAAAATVAAAAAAAASPFSTASGQQQQQQPPGVVPPAQQQLHRGSSSSLEPSLGSFEGAATQAGAAAGPQGQAAAAAAASGALRSPPLRHAPLSGASAASATSGFDSGELSFNTGLDPLAAVSSPAMVVGGVLPAPVAAVDHNSSNHGGVTHGSSSSGMLAGVAGGFLGGPSRESSLRGLSGLLGMGDA</sequence>
<dbReference type="EMBL" id="BMAR01000007">
    <property type="protein sequence ID" value="GFR44310.1"/>
    <property type="molecule type" value="Genomic_DNA"/>
</dbReference>
<feature type="non-terminal residue" evidence="2">
    <location>
        <position position="547"/>
    </location>
</feature>
<feature type="compositionally biased region" description="Low complexity" evidence="1">
    <location>
        <begin position="311"/>
        <end position="337"/>
    </location>
</feature>
<evidence type="ECO:0000256" key="1">
    <source>
        <dbReference type="SAM" id="MobiDB-lite"/>
    </source>
</evidence>